<keyword evidence="3" id="KW-0274">FAD</keyword>
<evidence type="ECO:0000256" key="2">
    <source>
        <dbReference type="ARBA" id="ARBA00022630"/>
    </source>
</evidence>
<sequence length="585" mass="67424">MDINCIIQSTENLCISDDDVKNTANYLLGDEFEKSWDTNKLSLPPKASPLFCYKVCSEQSLFVGDHAFGFPPLSRSDVMPVQFTHLKCLTKGNSKTVYQATLKLKSGKTLDYLPGDSISILPENNAQTVAWLLQRLTLDSLHDADTLFTHEVIATKHRSLPEWSHFTSPLSLRYLLTYCSDYCFDDNVSPVSAERQRNRLLEFSSAEGKKMFEKYIQIPDLNLLDILSIFSCCRPSFIRLLEILPTLQPRSYTLINPVDKQLSCEQELSFIFTRVDFKYPESDKHVGLIDRYPSRRHGTCTGWLEKIWFGVNQPDDYQKVNFNNVEPQIIYIYLRKNITQFYLPDNISQPVIMIAAGSGIAPFISFIRQRKIDNLKSNATSRSLVEANEQLRMSRAEIETLSTEISRIRDALSRSETEKANVQRENNTQRLDNDQLRAQLDDFEVELEQIKEQLEDERENNRNINEILTITRQKEQKALSEAQERTTEVIALRDRIASAEERAEMAQREVEKVRERLAETEREANRLSRSLSAERFEKERALSELRLSSLPAGYRPSGYSSLGATYYPGTSVSRDRTAYQERDDY</sequence>
<dbReference type="Gene3D" id="1.20.990.10">
    <property type="entry name" value="NADPH-cytochrome p450 Reductase, Chain A, domain 3"/>
    <property type="match status" value="1"/>
</dbReference>
<feature type="compositionally biased region" description="Basic and acidic residues" evidence="6">
    <location>
        <begin position="573"/>
        <end position="585"/>
    </location>
</feature>
<dbReference type="Gene3D" id="2.40.30.10">
    <property type="entry name" value="Translation factors"/>
    <property type="match status" value="1"/>
</dbReference>
<dbReference type="GO" id="GO:0009086">
    <property type="term" value="P:methionine biosynthetic process"/>
    <property type="evidence" value="ECO:0007669"/>
    <property type="project" value="TreeGrafter"/>
</dbReference>
<dbReference type="PRINTS" id="PR00371">
    <property type="entry name" value="FPNCR"/>
</dbReference>
<dbReference type="GO" id="GO:0010181">
    <property type="term" value="F:FMN binding"/>
    <property type="evidence" value="ECO:0007669"/>
    <property type="project" value="TreeGrafter"/>
</dbReference>
<protein>
    <recommendedName>
        <fullName evidence="7">FAD-binding FR-type domain-containing protein</fullName>
    </recommendedName>
</protein>
<accession>A0AA85BJM1</accession>
<dbReference type="GO" id="GO:0030586">
    <property type="term" value="F:[methionine synthase] reductase (NADPH) activity"/>
    <property type="evidence" value="ECO:0007669"/>
    <property type="project" value="TreeGrafter"/>
</dbReference>
<dbReference type="InterPro" id="IPR023173">
    <property type="entry name" value="NADPH_Cyt_P450_Rdtase_alpha"/>
</dbReference>
<dbReference type="InterPro" id="IPR017927">
    <property type="entry name" value="FAD-bd_FR_type"/>
</dbReference>
<feature type="region of interest" description="Disordered" evidence="6">
    <location>
        <begin position="547"/>
        <end position="585"/>
    </location>
</feature>
<dbReference type="PANTHER" id="PTHR19384">
    <property type="entry name" value="NITRIC OXIDE SYNTHASE-RELATED"/>
    <property type="match status" value="1"/>
</dbReference>
<dbReference type="Proteomes" id="UP000050791">
    <property type="component" value="Unassembled WGS sequence"/>
</dbReference>
<comment type="cofactor">
    <cofactor evidence="1">
        <name>FAD</name>
        <dbReference type="ChEBI" id="CHEBI:57692"/>
    </cofactor>
</comment>
<evidence type="ECO:0000256" key="5">
    <source>
        <dbReference type="SAM" id="Coils"/>
    </source>
</evidence>
<evidence type="ECO:0000256" key="1">
    <source>
        <dbReference type="ARBA" id="ARBA00001974"/>
    </source>
</evidence>
<dbReference type="SUPFAM" id="SSF52343">
    <property type="entry name" value="Ferredoxin reductase-like, C-terminal NADP-linked domain"/>
    <property type="match status" value="1"/>
</dbReference>
<evidence type="ECO:0000256" key="4">
    <source>
        <dbReference type="ARBA" id="ARBA00023002"/>
    </source>
</evidence>
<feature type="domain" description="FAD-binding FR-type" evidence="7">
    <location>
        <begin position="76"/>
        <end position="344"/>
    </location>
</feature>
<dbReference type="Pfam" id="PF00667">
    <property type="entry name" value="FAD_binding_1"/>
    <property type="match status" value="1"/>
</dbReference>
<proteinExistence type="predicted"/>
<evidence type="ECO:0000256" key="3">
    <source>
        <dbReference type="ARBA" id="ARBA00022827"/>
    </source>
</evidence>
<evidence type="ECO:0000256" key="6">
    <source>
        <dbReference type="SAM" id="MobiDB-lite"/>
    </source>
</evidence>
<dbReference type="InterPro" id="IPR001709">
    <property type="entry name" value="Flavoprot_Pyr_Nucl_cyt_Rdtase"/>
</dbReference>
<dbReference type="InterPro" id="IPR017938">
    <property type="entry name" value="Riboflavin_synthase-like_b-brl"/>
</dbReference>
<keyword evidence="4" id="KW-0560">Oxidoreductase</keyword>
<organism evidence="8 9">
    <name type="scientific">Schistosoma mattheei</name>
    <dbReference type="NCBI Taxonomy" id="31246"/>
    <lineage>
        <taxon>Eukaryota</taxon>
        <taxon>Metazoa</taxon>
        <taxon>Spiralia</taxon>
        <taxon>Lophotrochozoa</taxon>
        <taxon>Platyhelminthes</taxon>
        <taxon>Trematoda</taxon>
        <taxon>Digenea</taxon>
        <taxon>Strigeidida</taxon>
        <taxon>Schistosomatoidea</taxon>
        <taxon>Schistosomatidae</taxon>
        <taxon>Schistosoma</taxon>
    </lineage>
</organism>
<dbReference type="GO" id="GO:0050667">
    <property type="term" value="P:homocysteine metabolic process"/>
    <property type="evidence" value="ECO:0007669"/>
    <property type="project" value="TreeGrafter"/>
</dbReference>
<keyword evidence="5" id="KW-0175">Coiled coil</keyword>
<dbReference type="InterPro" id="IPR003097">
    <property type="entry name" value="CysJ-like_FAD-binding"/>
</dbReference>
<dbReference type="Gene3D" id="3.40.50.80">
    <property type="entry name" value="Nucleotide-binding domain of ferredoxin-NADP reductase (FNR) module"/>
    <property type="match status" value="1"/>
</dbReference>
<evidence type="ECO:0000259" key="7">
    <source>
        <dbReference type="PROSITE" id="PS51384"/>
    </source>
</evidence>
<evidence type="ECO:0000313" key="9">
    <source>
        <dbReference type="WBParaSite" id="SMTH1_60900.1"/>
    </source>
</evidence>
<dbReference type="SUPFAM" id="SSF63380">
    <property type="entry name" value="Riboflavin synthase domain-like"/>
    <property type="match status" value="1"/>
</dbReference>
<evidence type="ECO:0000313" key="8">
    <source>
        <dbReference type="Proteomes" id="UP000050791"/>
    </source>
</evidence>
<dbReference type="GO" id="GO:0050660">
    <property type="term" value="F:flavin adenine dinucleotide binding"/>
    <property type="evidence" value="ECO:0007669"/>
    <property type="project" value="TreeGrafter"/>
</dbReference>
<dbReference type="InterPro" id="IPR039261">
    <property type="entry name" value="FNR_nucleotide-bd"/>
</dbReference>
<feature type="compositionally biased region" description="Polar residues" evidence="6">
    <location>
        <begin position="558"/>
        <end position="572"/>
    </location>
</feature>
<dbReference type="WBParaSite" id="SMTH1_60900.1">
    <property type="protein sequence ID" value="SMTH1_60900.1"/>
    <property type="gene ID" value="SMTH1_60900"/>
</dbReference>
<keyword evidence="2" id="KW-0285">Flavoprotein</keyword>
<dbReference type="AlphaFoldDB" id="A0AA85BJM1"/>
<reference evidence="9" key="1">
    <citation type="submission" date="2023-11" db="UniProtKB">
        <authorList>
            <consortium name="WormBaseParasite"/>
        </authorList>
    </citation>
    <scope>IDENTIFICATION</scope>
</reference>
<dbReference type="GO" id="GO:0005829">
    <property type="term" value="C:cytosol"/>
    <property type="evidence" value="ECO:0007669"/>
    <property type="project" value="TreeGrafter"/>
</dbReference>
<dbReference type="PANTHER" id="PTHR19384:SF84">
    <property type="entry name" value="METHIONINE SYNTHASE REDUCTASE"/>
    <property type="match status" value="1"/>
</dbReference>
<dbReference type="PROSITE" id="PS51384">
    <property type="entry name" value="FAD_FR"/>
    <property type="match status" value="1"/>
</dbReference>
<feature type="coiled-coil region" evidence="5">
    <location>
        <begin position="384"/>
        <end position="537"/>
    </location>
</feature>
<name>A0AA85BJM1_9TREM</name>